<evidence type="ECO:0000256" key="2">
    <source>
        <dbReference type="ARBA" id="ARBA00001946"/>
    </source>
</evidence>
<dbReference type="InterPro" id="IPR023214">
    <property type="entry name" value="HAD_sf"/>
</dbReference>
<dbReference type="GO" id="GO:0046872">
    <property type="term" value="F:metal ion binding"/>
    <property type="evidence" value="ECO:0007669"/>
    <property type="project" value="UniProtKB-UniRule"/>
</dbReference>
<keyword evidence="14" id="KW-1185">Reference proteome</keyword>
<reference evidence="13 14" key="1">
    <citation type="submission" date="2006-02" db="EMBL/GenBank/DDBJ databases">
        <authorList>
            <person name="Waterbury J."/>
            <person name="Ferriera S."/>
            <person name="Johnson J."/>
            <person name="Kravitz S."/>
            <person name="Halpern A."/>
            <person name="Remington K."/>
            <person name="Beeson K."/>
            <person name="Tran B."/>
            <person name="Rogers Y.-H."/>
            <person name="Friedman R."/>
            <person name="Venter J.C."/>
        </authorList>
    </citation>
    <scope>NUCLEOTIDE SEQUENCE [LARGE SCALE GENOMIC DNA]</scope>
    <source>
        <strain evidence="13 14">Nb-231</strain>
    </source>
</reference>
<keyword evidence="11" id="KW-0448">Lipopolysaccharide biosynthesis</keyword>
<dbReference type="GO" id="GO:0009103">
    <property type="term" value="P:lipopolysaccharide biosynthetic process"/>
    <property type="evidence" value="ECO:0007669"/>
    <property type="project" value="UniProtKB-UniRule"/>
</dbReference>
<dbReference type="InterPro" id="IPR010023">
    <property type="entry name" value="KdsC_fam"/>
</dbReference>
<comment type="catalytic activity">
    <reaction evidence="1 11">
        <text>3-deoxy-alpha-D-manno-2-octulosonate-8-phosphate + H2O = 3-deoxy-alpha-D-manno-oct-2-ulosonate + phosphate</text>
        <dbReference type="Rhea" id="RHEA:11500"/>
        <dbReference type="ChEBI" id="CHEBI:15377"/>
        <dbReference type="ChEBI" id="CHEBI:43474"/>
        <dbReference type="ChEBI" id="CHEBI:85985"/>
        <dbReference type="ChEBI" id="CHEBI:85986"/>
        <dbReference type="EC" id="3.1.3.45"/>
    </reaction>
</comment>
<dbReference type="NCBIfam" id="TIGR01670">
    <property type="entry name" value="KdsC-phosphatas"/>
    <property type="match status" value="1"/>
</dbReference>
<accession>A4BQL7</accession>
<dbReference type="GO" id="GO:0008781">
    <property type="term" value="F:N-acylneuraminate cytidylyltransferase activity"/>
    <property type="evidence" value="ECO:0007669"/>
    <property type="project" value="TreeGrafter"/>
</dbReference>
<proteinExistence type="inferred from homology"/>
<dbReference type="Pfam" id="PF08282">
    <property type="entry name" value="Hydrolase_3"/>
    <property type="match status" value="1"/>
</dbReference>
<dbReference type="PANTHER" id="PTHR21485:SF3">
    <property type="entry name" value="N-ACYLNEURAMINATE CYTIDYLYLTRANSFERASE"/>
    <property type="match status" value="1"/>
</dbReference>
<dbReference type="SFLD" id="SFLDS00003">
    <property type="entry name" value="Haloacid_Dehalogenase"/>
    <property type="match status" value="1"/>
</dbReference>
<comment type="function">
    <text evidence="11">Catalyzes the hydrolysis of 3-deoxy-D-manno-octulosonate 8-phosphate (KDO 8-P) to 3-deoxy-D-manno-octulosonate (KDO) and inorganic phosphate.</text>
</comment>
<comment type="similarity">
    <text evidence="3 11">Belongs to the KdsC family.</text>
</comment>
<dbReference type="SUPFAM" id="SSF56784">
    <property type="entry name" value="HAD-like"/>
    <property type="match status" value="1"/>
</dbReference>
<dbReference type="EMBL" id="AAOF01000005">
    <property type="protein sequence ID" value="EAR21867.1"/>
    <property type="molecule type" value="Genomic_DNA"/>
</dbReference>
<dbReference type="eggNOG" id="COG1778">
    <property type="taxonomic scope" value="Bacteria"/>
</dbReference>
<dbReference type="PIRSF" id="PIRSF006118">
    <property type="entry name" value="KDO8-P_Ptase"/>
    <property type="match status" value="1"/>
</dbReference>
<evidence type="ECO:0000256" key="10">
    <source>
        <dbReference type="ARBA" id="ARBA00031051"/>
    </source>
</evidence>
<feature type="binding site" evidence="12">
    <location>
        <position position="122"/>
    </location>
    <ligand>
        <name>Mg(2+)</name>
        <dbReference type="ChEBI" id="CHEBI:18420"/>
    </ligand>
</feature>
<dbReference type="GO" id="GO:0019143">
    <property type="term" value="F:3-deoxy-manno-octulosonate-8-phosphatase activity"/>
    <property type="evidence" value="ECO:0007669"/>
    <property type="project" value="UniProtKB-UniRule"/>
</dbReference>
<evidence type="ECO:0000256" key="6">
    <source>
        <dbReference type="ARBA" id="ARBA00020092"/>
    </source>
</evidence>
<name>A4BQL7_9GAMM</name>
<dbReference type="SFLD" id="SFLDG01136">
    <property type="entry name" value="C1.6:_Phosphoserine_Phosphatas"/>
    <property type="match status" value="1"/>
</dbReference>
<comment type="cofactor">
    <cofactor evidence="2 11 12">
        <name>Mg(2+)</name>
        <dbReference type="ChEBI" id="CHEBI:18420"/>
    </cofactor>
</comment>
<dbReference type="FunFam" id="3.40.50.1000:FF:000029">
    <property type="entry name" value="3-deoxy-D-manno-octulosonate 8-phosphate phosphatase KdsC"/>
    <property type="match status" value="1"/>
</dbReference>
<feature type="binding site" evidence="12">
    <location>
        <position position="29"/>
    </location>
    <ligand>
        <name>Mg(2+)</name>
        <dbReference type="ChEBI" id="CHEBI:18420"/>
    </ligand>
</feature>
<dbReference type="InterPro" id="IPR050793">
    <property type="entry name" value="CMP-NeuNAc_synthase"/>
</dbReference>
<evidence type="ECO:0000256" key="1">
    <source>
        <dbReference type="ARBA" id="ARBA00000898"/>
    </source>
</evidence>
<dbReference type="OrthoDB" id="9805604at2"/>
<keyword evidence="8 11" id="KW-0378">Hydrolase</keyword>
<keyword evidence="7 11" id="KW-0479">Metal-binding</keyword>
<dbReference type="EC" id="3.1.3.45" evidence="5 11"/>
<evidence type="ECO:0000256" key="9">
    <source>
        <dbReference type="ARBA" id="ARBA00022842"/>
    </source>
</evidence>
<evidence type="ECO:0000256" key="12">
    <source>
        <dbReference type="PIRSR" id="PIRSR006118-2"/>
    </source>
</evidence>
<dbReference type="CDD" id="cd01630">
    <property type="entry name" value="HAD_KDO-like"/>
    <property type="match status" value="1"/>
</dbReference>
<evidence type="ECO:0000256" key="7">
    <source>
        <dbReference type="ARBA" id="ARBA00022723"/>
    </source>
</evidence>
<dbReference type="RefSeq" id="WP_005000465.1">
    <property type="nucleotide sequence ID" value="NZ_CH672427.1"/>
</dbReference>
<dbReference type="STRING" id="314278.NB231_05751"/>
<evidence type="ECO:0000256" key="3">
    <source>
        <dbReference type="ARBA" id="ARBA00005893"/>
    </source>
</evidence>
<dbReference type="HOGENOM" id="CLU_106694_0_1_6"/>
<dbReference type="Gene3D" id="3.40.50.1000">
    <property type="entry name" value="HAD superfamily/HAD-like"/>
    <property type="match status" value="1"/>
</dbReference>
<sequence length="185" mass="19725">MAAFADAYCARPSAEVIARAARVRLLTLDVDGVLTDGTLYIGQHGEAIKPFHTHDGQGIKMAITSGIEVAMLSARCCATVARRARELGVRHVVQGAQDKRLALSALCEGLKLTTLECAYVGDDIVDLGAVRMAGLGIAVAGAHPRIATACHWQTHRRGGHGAVREVCELLLAARERLQDLLEQHG</sequence>
<gene>
    <name evidence="13" type="ORF">NB231_05751</name>
</gene>
<dbReference type="SFLD" id="SFLDG01138">
    <property type="entry name" value="C1.6.2:_Deoxy-d-mannose-octulo"/>
    <property type="match status" value="1"/>
</dbReference>
<comment type="subunit">
    <text evidence="4 11">Homotetramer.</text>
</comment>
<evidence type="ECO:0000256" key="8">
    <source>
        <dbReference type="ARBA" id="ARBA00022801"/>
    </source>
</evidence>
<organism evidence="13 14">
    <name type="scientific">Nitrococcus mobilis Nb-231</name>
    <dbReference type="NCBI Taxonomy" id="314278"/>
    <lineage>
        <taxon>Bacteria</taxon>
        <taxon>Pseudomonadati</taxon>
        <taxon>Pseudomonadota</taxon>
        <taxon>Gammaproteobacteria</taxon>
        <taxon>Chromatiales</taxon>
        <taxon>Ectothiorhodospiraceae</taxon>
        <taxon>Nitrococcus</taxon>
    </lineage>
</organism>
<keyword evidence="9 11" id="KW-0460">Magnesium</keyword>
<evidence type="ECO:0000256" key="5">
    <source>
        <dbReference type="ARBA" id="ARBA00013066"/>
    </source>
</evidence>
<evidence type="ECO:0000313" key="14">
    <source>
        <dbReference type="Proteomes" id="UP000003374"/>
    </source>
</evidence>
<dbReference type="InterPro" id="IPR036412">
    <property type="entry name" value="HAD-like_sf"/>
</dbReference>
<comment type="caution">
    <text evidence="13">The sequence shown here is derived from an EMBL/GenBank/DDBJ whole genome shotgun (WGS) entry which is preliminary data.</text>
</comment>
<dbReference type="PANTHER" id="PTHR21485">
    <property type="entry name" value="HAD SUPERFAMILY MEMBERS CMAS AND KDSC"/>
    <property type="match status" value="1"/>
</dbReference>
<protein>
    <recommendedName>
        <fullName evidence="6 11">3-deoxy-D-manno-octulosonate 8-phosphate phosphatase KdsC</fullName>
        <ecNumber evidence="5 11">3.1.3.45</ecNumber>
    </recommendedName>
    <alternativeName>
        <fullName evidence="10 11">KDO 8-P phosphatase</fullName>
    </alternativeName>
</protein>
<dbReference type="AlphaFoldDB" id="A4BQL7"/>
<evidence type="ECO:0000256" key="11">
    <source>
        <dbReference type="PIRNR" id="PIRNR006118"/>
    </source>
</evidence>
<evidence type="ECO:0000256" key="4">
    <source>
        <dbReference type="ARBA" id="ARBA00011881"/>
    </source>
</evidence>
<evidence type="ECO:0000313" key="13">
    <source>
        <dbReference type="EMBL" id="EAR21867.1"/>
    </source>
</evidence>
<feature type="binding site" evidence="12">
    <location>
        <position position="31"/>
    </location>
    <ligand>
        <name>substrate</name>
    </ligand>
</feature>
<dbReference type="Proteomes" id="UP000003374">
    <property type="component" value="Unassembled WGS sequence"/>
</dbReference>